<dbReference type="InterPro" id="IPR046848">
    <property type="entry name" value="E_motif"/>
</dbReference>
<dbReference type="InterPro" id="IPR011990">
    <property type="entry name" value="TPR-like_helical_dom_sf"/>
</dbReference>
<dbReference type="Pfam" id="PF13041">
    <property type="entry name" value="PPR_2"/>
    <property type="match status" value="3"/>
</dbReference>
<keyword evidence="1" id="KW-0677">Repeat</keyword>
<dbReference type="NCBIfam" id="TIGR00756">
    <property type="entry name" value="PPR"/>
    <property type="match status" value="7"/>
</dbReference>
<evidence type="ECO:0000313" key="4">
    <source>
        <dbReference type="EnsemblPlants" id="cds.evm.model.01.1068"/>
    </source>
</evidence>
<comment type="similarity">
    <text evidence="2">Belongs to the PPR family. PCMP-E subfamily.</text>
</comment>
<feature type="repeat" description="PPR" evidence="3">
    <location>
        <begin position="309"/>
        <end position="343"/>
    </location>
</feature>
<dbReference type="OMA" id="QSAHCYS"/>
<sequence length="789" mass="88122">MNYIFHSNPTLKPSTFMLTLKRFHSILSHTSFSDSNSINHKISFFLSTQNLTLQSLLTYHALIITSGNSHNVFIASKLISHYASSLKGPTFSAKVFGSVHDKDTFLWNSIIKAHFSNGGCSDSLNLFFQMRVAGFVPNHFTLPMVVASCADLFLVEYGKSIHGLATKIGLFQGNSVVGSSFVYMYSKCGELGDAHLVFDEMSERDVVAWTALVIGYVHNGESEKGLECLCEMHRIGGERERPNFRTLEGGLQACGNLNALINGRCLHSLVLKNGIGCSEVVKSLLLSMYSKCGTPLEAYFLFSEVMSKDLLSWMSVISVYSRFGLMDECLSLFWEMQIAGIVPDEIVISCIFHGFGNSLCVYSGKAFHGLSIRRNYLFGEIVHNAMLFMYCKFGLLNLAEKLFRGRLEWTKESCNSMISGYYKIGHNAKCIDLFREMQCLGIEANSESLVTVISSCCQLGATHLGRSLHCYSIKSSIDKTISVSNSLIDMYGKNSHLTIAWRIFFRAQRDIVTWNTMISSYIHNANFAEAIALFDEMLSENLNPNSATLVMVLSACSHLASLEKGEKVHLYIMERGLEINVSLATALVDMYAKCGKLEQSRELFDSMREKDVVSWNVMISSYGMHGHAKSAIDIFRDMEHSHVQPNQLTFLALLSACNHSGLVEEGKYLFNRMQKTYGLKPDLKHYACMVDLLGRSGNLQDAETLVLSMPISPDGGVWGSLLSACIKHHEYDMGVRVAKHAIESDPDNDGYYIMLTNMYSSSGRWDEAENVRRMMKERGVDKGAGWSVI</sequence>
<dbReference type="SUPFAM" id="SSF48452">
    <property type="entry name" value="TPR-like"/>
    <property type="match status" value="1"/>
</dbReference>
<evidence type="ECO:0000256" key="3">
    <source>
        <dbReference type="PROSITE-ProRule" id="PRU00708"/>
    </source>
</evidence>
<accession>A0A803NFH0</accession>
<dbReference type="Pfam" id="PF20431">
    <property type="entry name" value="E_motif"/>
    <property type="match status" value="1"/>
</dbReference>
<feature type="repeat" description="PPR" evidence="3">
    <location>
        <begin position="510"/>
        <end position="544"/>
    </location>
</feature>
<dbReference type="PANTHER" id="PTHR47926:SF397">
    <property type="entry name" value="(WILD MALAYSIAN BANANA) HYPOTHETICAL PROTEIN"/>
    <property type="match status" value="1"/>
</dbReference>
<dbReference type="Proteomes" id="UP000596661">
    <property type="component" value="Chromosome 1"/>
</dbReference>
<dbReference type="AlphaFoldDB" id="A0A803NFH0"/>
<dbReference type="GO" id="GO:0009451">
    <property type="term" value="P:RNA modification"/>
    <property type="evidence" value="ECO:0007669"/>
    <property type="project" value="InterPro"/>
</dbReference>
<feature type="repeat" description="PPR" evidence="3">
    <location>
        <begin position="410"/>
        <end position="444"/>
    </location>
</feature>
<name>A0A803NFH0_CANSA</name>
<feature type="repeat" description="PPR" evidence="3">
    <location>
        <begin position="580"/>
        <end position="610"/>
    </location>
</feature>
<dbReference type="PANTHER" id="PTHR47926">
    <property type="entry name" value="PENTATRICOPEPTIDE REPEAT-CONTAINING PROTEIN"/>
    <property type="match status" value="1"/>
</dbReference>
<protein>
    <recommendedName>
        <fullName evidence="6">Pentatricopeptide repeat-containing protein</fullName>
    </recommendedName>
</protein>
<keyword evidence="5" id="KW-1185">Reference proteome</keyword>
<dbReference type="GO" id="GO:0003723">
    <property type="term" value="F:RNA binding"/>
    <property type="evidence" value="ECO:0007669"/>
    <property type="project" value="InterPro"/>
</dbReference>
<feature type="repeat" description="PPR" evidence="3">
    <location>
        <begin position="103"/>
        <end position="137"/>
    </location>
</feature>
<evidence type="ECO:0008006" key="6">
    <source>
        <dbReference type="Google" id="ProtNLM"/>
    </source>
</evidence>
<dbReference type="InterPro" id="IPR046960">
    <property type="entry name" value="PPR_At4g14850-like_plant"/>
</dbReference>
<feature type="repeat" description="PPR" evidence="3">
    <location>
        <begin position="205"/>
        <end position="239"/>
    </location>
</feature>
<organism evidence="4 5">
    <name type="scientific">Cannabis sativa</name>
    <name type="common">Hemp</name>
    <name type="synonym">Marijuana</name>
    <dbReference type="NCBI Taxonomy" id="3483"/>
    <lineage>
        <taxon>Eukaryota</taxon>
        <taxon>Viridiplantae</taxon>
        <taxon>Streptophyta</taxon>
        <taxon>Embryophyta</taxon>
        <taxon>Tracheophyta</taxon>
        <taxon>Spermatophyta</taxon>
        <taxon>Magnoliopsida</taxon>
        <taxon>eudicotyledons</taxon>
        <taxon>Gunneridae</taxon>
        <taxon>Pentapetalae</taxon>
        <taxon>rosids</taxon>
        <taxon>fabids</taxon>
        <taxon>Rosales</taxon>
        <taxon>Cannabaceae</taxon>
        <taxon>Cannabis</taxon>
    </lineage>
</organism>
<dbReference type="EMBL" id="UZAU01000019">
    <property type="status" value="NOT_ANNOTATED_CDS"/>
    <property type="molecule type" value="Genomic_DNA"/>
</dbReference>
<feature type="repeat" description="PPR" evidence="3">
    <location>
        <begin position="611"/>
        <end position="645"/>
    </location>
</feature>
<dbReference type="InterPro" id="IPR002885">
    <property type="entry name" value="PPR_rpt"/>
</dbReference>
<evidence type="ECO:0000313" key="5">
    <source>
        <dbReference type="Proteomes" id="UP000596661"/>
    </source>
</evidence>
<dbReference type="FunFam" id="1.25.40.10:FF:001227">
    <property type="entry name" value="Pentatricopeptide repeat-containing protein At1g26900, mitochondrial"/>
    <property type="match status" value="1"/>
</dbReference>
<feature type="repeat" description="PPR" evidence="3">
    <location>
        <begin position="748"/>
        <end position="782"/>
    </location>
</feature>
<dbReference type="OrthoDB" id="1882346at2759"/>
<dbReference type="EnsemblPlants" id="evm.model.01.1068">
    <property type="protein sequence ID" value="cds.evm.model.01.1068"/>
    <property type="gene ID" value="evm.TU.01.1068"/>
</dbReference>
<reference evidence="4" key="2">
    <citation type="submission" date="2021-03" db="UniProtKB">
        <authorList>
            <consortium name="EnsemblPlants"/>
        </authorList>
    </citation>
    <scope>IDENTIFICATION</scope>
</reference>
<dbReference type="Gene3D" id="1.25.40.10">
    <property type="entry name" value="Tetratricopeptide repeat domain"/>
    <property type="match status" value="6"/>
</dbReference>
<reference evidence="4" key="1">
    <citation type="submission" date="2018-11" db="EMBL/GenBank/DDBJ databases">
        <authorList>
            <person name="Grassa J C."/>
        </authorList>
    </citation>
    <scope>NUCLEOTIDE SEQUENCE [LARGE SCALE GENOMIC DNA]</scope>
</reference>
<evidence type="ECO:0000256" key="2">
    <source>
        <dbReference type="ARBA" id="ARBA00061659"/>
    </source>
</evidence>
<dbReference type="PROSITE" id="PS51375">
    <property type="entry name" value="PPR"/>
    <property type="match status" value="8"/>
</dbReference>
<proteinExistence type="inferred from homology"/>
<dbReference type="FunFam" id="1.25.40.10:FF:000090">
    <property type="entry name" value="Pentatricopeptide repeat-containing protein, chloroplastic"/>
    <property type="match status" value="1"/>
</dbReference>
<dbReference type="FunFam" id="1.25.40.10:FF:000883">
    <property type="entry name" value="Pentatricopeptide repeat-containing protein"/>
    <property type="match status" value="1"/>
</dbReference>
<dbReference type="Gramene" id="evm.model.01.1068">
    <property type="protein sequence ID" value="cds.evm.model.01.1068"/>
    <property type="gene ID" value="evm.TU.01.1068"/>
</dbReference>
<evidence type="ECO:0000256" key="1">
    <source>
        <dbReference type="ARBA" id="ARBA00022737"/>
    </source>
</evidence>
<dbReference type="Pfam" id="PF01535">
    <property type="entry name" value="PPR"/>
    <property type="match status" value="5"/>
</dbReference>